<sequence>MIKRYFWYWLLGFVAVDFLTPYVLAFFYPGYHPLRQVISDLGEKGSPVEATFGWLSVVSGFLLLLSLPGLTAYLKQFASTKISLLISVSLAIFALGQCILSGIFSVDRDAETLQYSMIIHQVGSALGNVGMLGFPLLVSIVAYKFNHKRAYWFLGLFIFSIALASLNGYAQAHGWIYKGVYQRLSMIAMYLPIVFVLVDTYTKRTTFIHKKTHAL</sequence>
<organism evidence="2 3">
    <name type="scientific">Enterococcus sulfureus ATCC 49903</name>
    <dbReference type="NCBI Taxonomy" id="1140003"/>
    <lineage>
        <taxon>Bacteria</taxon>
        <taxon>Bacillati</taxon>
        <taxon>Bacillota</taxon>
        <taxon>Bacilli</taxon>
        <taxon>Lactobacillales</taxon>
        <taxon>Enterococcaceae</taxon>
        <taxon>Enterococcus</taxon>
    </lineage>
</organism>
<keyword evidence="1" id="KW-1133">Transmembrane helix</keyword>
<dbReference type="eggNOG" id="ENOG503073F">
    <property type="taxonomic scope" value="Bacteria"/>
</dbReference>
<feature type="transmembrane region" description="Helical" evidence="1">
    <location>
        <begin position="181"/>
        <end position="201"/>
    </location>
</feature>
<accession>S0NXA5</accession>
<keyword evidence="3" id="KW-1185">Reference proteome</keyword>
<dbReference type="RefSeq" id="WP_016186051.1">
    <property type="nucleotide sequence ID" value="NZ_ASWO01000003.1"/>
</dbReference>
<dbReference type="AlphaFoldDB" id="S0NXA5"/>
<dbReference type="EMBL" id="ASWO01000003">
    <property type="protein sequence ID" value="EOT86222.1"/>
    <property type="molecule type" value="Genomic_DNA"/>
</dbReference>
<name>S0NXA5_9ENTE</name>
<protein>
    <recommendedName>
        <fullName evidence="4">DUF998 domain-containing protein</fullName>
    </recommendedName>
</protein>
<feature type="transmembrane region" description="Helical" evidence="1">
    <location>
        <begin position="51"/>
        <end position="70"/>
    </location>
</feature>
<keyword evidence="1" id="KW-0472">Membrane</keyword>
<evidence type="ECO:0000313" key="3">
    <source>
        <dbReference type="Proteomes" id="UP000015961"/>
    </source>
</evidence>
<dbReference type="InterPro" id="IPR009339">
    <property type="entry name" value="DUF998"/>
</dbReference>
<feature type="transmembrane region" description="Helical" evidence="1">
    <location>
        <begin position="150"/>
        <end position="169"/>
    </location>
</feature>
<dbReference type="OrthoDB" id="2067339at2"/>
<evidence type="ECO:0000313" key="2">
    <source>
        <dbReference type="EMBL" id="EOT86222.1"/>
    </source>
</evidence>
<reference evidence="2 3" key="1">
    <citation type="submission" date="2013-03" db="EMBL/GenBank/DDBJ databases">
        <title>The Genome Sequence of Enterococcus sulfureus ATCC_49903 (PacBio/Illumina hybrid assembly).</title>
        <authorList>
            <consortium name="The Broad Institute Genomics Platform"/>
            <consortium name="The Broad Institute Genome Sequencing Center for Infectious Disease"/>
            <person name="Earl A."/>
            <person name="Russ C."/>
            <person name="Gilmore M."/>
            <person name="Surin D."/>
            <person name="Walker B."/>
            <person name="Young S."/>
            <person name="Zeng Q."/>
            <person name="Gargeya S."/>
            <person name="Fitzgerald M."/>
            <person name="Haas B."/>
            <person name="Abouelleil A."/>
            <person name="Allen A.W."/>
            <person name="Alvarado L."/>
            <person name="Arachchi H.M."/>
            <person name="Berlin A.M."/>
            <person name="Chapman S.B."/>
            <person name="Gainer-Dewar J."/>
            <person name="Goldberg J."/>
            <person name="Griggs A."/>
            <person name="Gujja S."/>
            <person name="Hansen M."/>
            <person name="Howarth C."/>
            <person name="Imamovic A."/>
            <person name="Ireland A."/>
            <person name="Larimer J."/>
            <person name="McCowan C."/>
            <person name="Murphy C."/>
            <person name="Pearson M."/>
            <person name="Poon T.W."/>
            <person name="Priest M."/>
            <person name="Roberts A."/>
            <person name="Saif S."/>
            <person name="Shea T."/>
            <person name="Sisk P."/>
            <person name="Sykes S."/>
            <person name="Wortman J."/>
            <person name="Nusbaum C."/>
            <person name="Birren B."/>
        </authorList>
    </citation>
    <scope>NUCLEOTIDE SEQUENCE [LARGE SCALE GENOMIC DNA]</scope>
    <source>
        <strain evidence="2 3">ATCC 49903</strain>
    </source>
</reference>
<dbReference type="PATRIC" id="fig|1140003.3.peg.1559"/>
<keyword evidence="1" id="KW-0812">Transmembrane</keyword>
<proteinExistence type="predicted"/>
<feature type="transmembrane region" description="Helical" evidence="1">
    <location>
        <begin position="82"/>
        <end position="106"/>
    </location>
</feature>
<dbReference type="STRING" id="1140003.OMY_01614"/>
<feature type="transmembrane region" description="Helical" evidence="1">
    <location>
        <begin position="7"/>
        <end position="31"/>
    </location>
</feature>
<evidence type="ECO:0000256" key="1">
    <source>
        <dbReference type="SAM" id="Phobius"/>
    </source>
</evidence>
<feature type="transmembrane region" description="Helical" evidence="1">
    <location>
        <begin position="118"/>
        <end position="143"/>
    </location>
</feature>
<dbReference type="Pfam" id="PF06197">
    <property type="entry name" value="DUF998"/>
    <property type="match status" value="1"/>
</dbReference>
<evidence type="ECO:0008006" key="4">
    <source>
        <dbReference type="Google" id="ProtNLM"/>
    </source>
</evidence>
<comment type="caution">
    <text evidence="2">The sequence shown here is derived from an EMBL/GenBank/DDBJ whole genome shotgun (WGS) entry which is preliminary data.</text>
</comment>
<dbReference type="Proteomes" id="UP000015961">
    <property type="component" value="Unassembled WGS sequence"/>
</dbReference>
<gene>
    <name evidence="2" type="ORF">I573_00975</name>
</gene>